<evidence type="ECO:0000313" key="3">
    <source>
        <dbReference type="Proteomes" id="UP000708208"/>
    </source>
</evidence>
<feature type="non-terminal residue" evidence="2">
    <location>
        <position position="1"/>
    </location>
</feature>
<sequence length="124" mass="14471">MPYVNCDARDIVKIGSPKGSSNKSVDHEREKWASCFRNLYKRDSGNETFLEEIFEGSFYCSSCVEEFEKLDDLLSQLENLRLQLDLIKLNYKTKLTRTLDNGKKRNNCEDGFAGQWKKREAVFE</sequence>
<reference evidence="2" key="1">
    <citation type="submission" date="2021-06" db="EMBL/GenBank/DDBJ databases">
        <authorList>
            <person name="Hodson N. C."/>
            <person name="Mongue J. A."/>
            <person name="Jaron S. K."/>
        </authorList>
    </citation>
    <scope>NUCLEOTIDE SEQUENCE</scope>
</reference>
<dbReference type="Proteomes" id="UP000708208">
    <property type="component" value="Unassembled WGS sequence"/>
</dbReference>
<accession>A0A8J2KFF4</accession>
<protein>
    <submittedName>
        <fullName evidence="2">Uncharacterized protein</fullName>
    </submittedName>
</protein>
<keyword evidence="1" id="KW-0175">Coiled coil</keyword>
<proteinExistence type="predicted"/>
<evidence type="ECO:0000256" key="1">
    <source>
        <dbReference type="SAM" id="Coils"/>
    </source>
</evidence>
<dbReference type="EMBL" id="CAJVCH010382331">
    <property type="protein sequence ID" value="CAG7816931.1"/>
    <property type="molecule type" value="Genomic_DNA"/>
</dbReference>
<name>A0A8J2KFF4_9HEXA</name>
<evidence type="ECO:0000313" key="2">
    <source>
        <dbReference type="EMBL" id="CAG7816931.1"/>
    </source>
</evidence>
<gene>
    <name evidence="2" type="ORF">AFUS01_LOCUS27525</name>
</gene>
<organism evidence="2 3">
    <name type="scientific">Allacma fusca</name>
    <dbReference type="NCBI Taxonomy" id="39272"/>
    <lineage>
        <taxon>Eukaryota</taxon>
        <taxon>Metazoa</taxon>
        <taxon>Ecdysozoa</taxon>
        <taxon>Arthropoda</taxon>
        <taxon>Hexapoda</taxon>
        <taxon>Collembola</taxon>
        <taxon>Symphypleona</taxon>
        <taxon>Sminthuridae</taxon>
        <taxon>Allacma</taxon>
    </lineage>
</organism>
<comment type="caution">
    <text evidence="2">The sequence shown here is derived from an EMBL/GenBank/DDBJ whole genome shotgun (WGS) entry which is preliminary data.</text>
</comment>
<feature type="coiled-coil region" evidence="1">
    <location>
        <begin position="63"/>
        <end position="90"/>
    </location>
</feature>
<keyword evidence="3" id="KW-1185">Reference proteome</keyword>
<dbReference type="AlphaFoldDB" id="A0A8J2KFF4"/>